<dbReference type="SUPFAM" id="SSF55874">
    <property type="entry name" value="ATPase domain of HSP90 chaperone/DNA topoisomerase II/histidine kinase"/>
    <property type="match status" value="1"/>
</dbReference>
<dbReference type="Proteomes" id="UP000002432">
    <property type="component" value="Chromosome"/>
</dbReference>
<dbReference type="Pfam" id="PF02518">
    <property type="entry name" value="HATPase_c"/>
    <property type="match status" value="1"/>
</dbReference>
<protein>
    <recommendedName>
        <fullName evidence="3">histidine kinase</fullName>
        <ecNumber evidence="3">2.7.13.3</ecNumber>
    </recommendedName>
</protein>
<dbReference type="InterPro" id="IPR003660">
    <property type="entry name" value="HAMP_dom"/>
</dbReference>
<gene>
    <name evidence="11" type="ordered locus">Acid345_0375</name>
</gene>
<dbReference type="PRINTS" id="PR00344">
    <property type="entry name" value="BCTRLSENSOR"/>
</dbReference>
<dbReference type="PROSITE" id="PS50885">
    <property type="entry name" value="HAMP"/>
    <property type="match status" value="1"/>
</dbReference>
<dbReference type="HOGENOM" id="CLU_000445_114_4_0"/>
<feature type="transmembrane region" description="Helical" evidence="8">
    <location>
        <begin position="58"/>
        <end position="80"/>
    </location>
</feature>
<evidence type="ECO:0000313" key="11">
    <source>
        <dbReference type="EMBL" id="ABF39380.1"/>
    </source>
</evidence>
<evidence type="ECO:0000259" key="10">
    <source>
        <dbReference type="PROSITE" id="PS50885"/>
    </source>
</evidence>
<dbReference type="EC" id="2.7.13.3" evidence="3"/>
<keyword evidence="5" id="KW-0808">Transferase</keyword>
<comment type="subcellular location">
    <subcellularLocation>
        <location evidence="2">Membrane</location>
    </subcellularLocation>
</comment>
<evidence type="ECO:0000256" key="5">
    <source>
        <dbReference type="ARBA" id="ARBA00022679"/>
    </source>
</evidence>
<dbReference type="SMART" id="SM00387">
    <property type="entry name" value="HATPase_c"/>
    <property type="match status" value="1"/>
</dbReference>
<dbReference type="PANTHER" id="PTHR43065">
    <property type="entry name" value="SENSOR HISTIDINE KINASE"/>
    <property type="match status" value="1"/>
</dbReference>
<dbReference type="PANTHER" id="PTHR43065:SF51">
    <property type="entry name" value="HISTIDINE KINASE"/>
    <property type="match status" value="1"/>
</dbReference>
<reference evidence="11 12" key="1">
    <citation type="journal article" date="2009" name="Appl. Environ. Microbiol.">
        <title>Three genomes from the phylum Acidobacteria provide insight into the lifestyles of these microorganisms in soils.</title>
        <authorList>
            <person name="Ward N.L."/>
            <person name="Challacombe J.F."/>
            <person name="Janssen P.H."/>
            <person name="Henrissat B."/>
            <person name="Coutinho P.M."/>
            <person name="Wu M."/>
            <person name="Xie G."/>
            <person name="Haft D.H."/>
            <person name="Sait M."/>
            <person name="Badger J."/>
            <person name="Barabote R.D."/>
            <person name="Bradley B."/>
            <person name="Brettin T.S."/>
            <person name="Brinkac L.M."/>
            <person name="Bruce D."/>
            <person name="Creasy T."/>
            <person name="Daugherty S.C."/>
            <person name="Davidsen T.M."/>
            <person name="DeBoy R.T."/>
            <person name="Detter J.C."/>
            <person name="Dodson R.J."/>
            <person name="Durkin A.S."/>
            <person name="Ganapathy A."/>
            <person name="Gwinn-Giglio M."/>
            <person name="Han C.S."/>
            <person name="Khouri H."/>
            <person name="Kiss H."/>
            <person name="Kothari S.P."/>
            <person name="Madupu R."/>
            <person name="Nelson K.E."/>
            <person name="Nelson W.C."/>
            <person name="Paulsen I."/>
            <person name="Penn K."/>
            <person name="Ren Q."/>
            <person name="Rosovitz M.J."/>
            <person name="Selengut J.D."/>
            <person name="Shrivastava S."/>
            <person name="Sullivan S.A."/>
            <person name="Tapia R."/>
            <person name="Thompson L.S."/>
            <person name="Watkins K.L."/>
            <person name="Yang Q."/>
            <person name="Yu C."/>
            <person name="Zafar N."/>
            <person name="Zhou L."/>
            <person name="Kuske C.R."/>
        </authorList>
    </citation>
    <scope>NUCLEOTIDE SEQUENCE [LARGE SCALE GENOMIC DNA]</scope>
    <source>
        <strain evidence="11 12">Ellin345</strain>
    </source>
</reference>
<keyword evidence="12" id="KW-1185">Reference proteome</keyword>
<keyword evidence="6 11" id="KW-0418">Kinase</keyword>
<comment type="catalytic activity">
    <reaction evidence="1">
        <text>ATP + protein L-histidine = ADP + protein N-phospho-L-histidine.</text>
        <dbReference type="EC" id="2.7.13.3"/>
    </reaction>
</comment>
<evidence type="ECO:0000256" key="7">
    <source>
        <dbReference type="SAM" id="MobiDB-lite"/>
    </source>
</evidence>
<feature type="domain" description="HAMP" evidence="10">
    <location>
        <begin position="107"/>
        <end position="160"/>
    </location>
</feature>
<evidence type="ECO:0000313" key="12">
    <source>
        <dbReference type="Proteomes" id="UP000002432"/>
    </source>
</evidence>
<keyword evidence="8" id="KW-1133">Transmembrane helix</keyword>
<dbReference type="InterPro" id="IPR003594">
    <property type="entry name" value="HATPase_dom"/>
</dbReference>
<dbReference type="Gene3D" id="1.10.287.130">
    <property type="match status" value="1"/>
</dbReference>
<dbReference type="GO" id="GO:0016020">
    <property type="term" value="C:membrane"/>
    <property type="evidence" value="ECO:0007669"/>
    <property type="project" value="UniProtKB-SubCell"/>
</dbReference>
<organism evidence="11 12">
    <name type="scientific">Koribacter versatilis (strain Ellin345)</name>
    <dbReference type="NCBI Taxonomy" id="204669"/>
    <lineage>
        <taxon>Bacteria</taxon>
        <taxon>Pseudomonadati</taxon>
        <taxon>Acidobacteriota</taxon>
        <taxon>Terriglobia</taxon>
        <taxon>Terriglobales</taxon>
        <taxon>Candidatus Korobacteraceae</taxon>
        <taxon>Candidatus Korobacter</taxon>
    </lineage>
</organism>
<dbReference type="eggNOG" id="COG5000">
    <property type="taxonomic scope" value="Bacteria"/>
</dbReference>
<dbReference type="PROSITE" id="PS50109">
    <property type="entry name" value="HIS_KIN"/>
    <property type="match status" value="1"/>
</dbReference>
<evidence type="ECO:0000256" key="2">
    <source>
        <dbReference type="ARBA" id="ARBA00004370"/>
    </source>
</evidence>
<dbReference type="GO" id="GO:0004673">
    <property type="term" value="F:protein histidine kinase activity"/>
    <property type="evidence" value="ECO:0007669"/>
    <property type="project" value="UniProtKB-EC"/>
</dbReference>
<evidence type="ECO:0000256" key="4">
    <source>
        <dbReference type="ARBA" id="ARBA00022553"/>
    </source>
</evidence>
<keyword evidence="8" id="KW-0812">Transmembrane</keyword>
<accession>Q1IUS0</accession>
<keyword evidence="4" id="KW-0597">Phosphoprotein</keyword>
<feature type="domain" description="Histidine kinase" evidence="9">
    <location>
        <begin position="279"/>
        <end position="493"/>
    </location>
</feature>
<keyword evidence="8" id="KW-0472">Membrane</keyword>
<dbReference type="STRING" id="204669.Acid345_0375"/>
<dbReference type="AlphaFoldDB" id="Q1IUS0"/>
<name>Q1IUS0_KORVE</name>
<sequence length="494" mass="54421">MVSDDPPERTMGFAAGSGQHSERAKAAIANTRSADEAPSRTAAPFRTKRSRIRYERRVLLLAFLVALPSMIVSVILVLIQKWTIDAKIALLAGESIAWLLLVLAQHEQIVRPLQTLTNVVAALREEDYSFRARGAAMDDALGELAIEVNALADVLTIQKTSAIEATALLSRIVEEIDAPLFAFDPEHKLKLVNSAGERLLQQPATKLLGSTATELNLQVAFEAESESLVPLPYSPNSRWMVRRSSFRQDGVPHTLIVLSDVSRALREEERSAWQKLIRVLGHELNNSLAPIKSIAGSLNSRLKRTSLSDEEREDFEKGLSIVEGRAESLNRFLQAYRQLATMPPPKLKLVSMKSLVERVAGLETRVVVEVRNNPDVHLQADPDQLEQMMINLVKNAVEASKEMQQPETPEPPEVIVGWDAEPAAIILKVEDNGPGIMNPSNAFVPFYTTKQGGSGIGLVLSRQIAEAHGGRLELINREGTRGCMARVTLPRGRD</sequence>
<evidence type="ECO:0000256" key="8">
    <source>
        <dbReference type="SAM" id="Phobius"/>
    </source>
</evidence>
<feature type="region of interest" description="Disordered" evidence="7">
    <location>
        <begin position="1"/>
        <end position="42"/>
    </location>
</feature>
<dbReference type="GO" id="GO:0007165">
    <property type="term" value="P:signal transduction"/>
    <property type="evidence" value="ECO:0007669"/>
    <property type="project" value="InterPro"/>
</dbReference>
<evidence type="ECO:0000256" key="1">
    <source>
        <dbReference type="ARBA" id="ARBA00000085"/>
    </source>
</evidence>
<proteinExistence type="predicted"/>
<dbReference type="Gene3D" id="3.30.565.10">
    <property type="entry name" value="Histidine kinase-like ATPase, C-terminal domain"/>
    <property type="match status" value="1"/>
</dbReference>
<evidence type="ECO:0000259" key="9">
    <source>
        <dbReference type="PROSITE" id="PS50109"/>
    </source>
</evidence>
<dbReference type="InterPro" id="IPR004358">
    <property type="entry name" value="Sig_transdc_His_kin-like_C"/>
</dbReference>
<dbReference type="InterPro" id="IPR036890">
    <property type="entry name" value="HATPase_C_sf"/>
</dbReference>
<dbReference type="RefSeq" id="WP_011521182.1">
    <property type="nucleotide sequence ID" value="NC_008009.1"/>
</dbReference>
<evidence type="ECO:0000256" key="3">
    <source>
        <dbReference type="ARBA" id="ARBA00012438"/>
    </source>
</evidence>
<dbReference type="EnsemblBacteria" id="ABF39380">
    <property type="protein sequence ID" value="ABF39380"/>
    <property type="gene ID" value="Acid345_0375"/>
</dbReference>
<dbReference type="InterPro" id="IPR005467">
    <property type="entry name" value="His_kinase_dom"/>
</dbReference>
<dbReference type="KEGG" id="aba:Acid345_0375"/>
<dbReference type="EMBL" id="CP000360">
    <property type="protein sequence ID" value="ABF39380.1"/>
    <property type="molecule type" value="Genomic_DNA"/>
</dbReference>
<evidence type="ECO:0000256" key="6">
    <source>
        <dbReference type="ARBA" id="ARBA00022777"/>
    </source>
</evidence>